<accession>A0A972FRR5</accession>
<dbReference type="AlphaFoldDB" id="A0A972FRR5"/>
<gene>
    <name evidence="2" type="ORF">G6047_04545</name>
</gene>
<dbReference type="InterPro" id="IPR017853">
    <property type="entry name" value="GH"/>
</dbReference>
<dbReference type="Pfam" id="PF00128">
    <property type="entry name" value="Alpha-amylase"/>
    <property type="match status" value="1"/>
</dbReference>
<dbReference type="Gene3D" id="3.20.20.80">
    <property type="entry name" value="Glycosidases"/>
    <property type="match status" value="1"/>
</dbReference>
<feature type="domain" description="Glycosyl hydrolase family 13 catalytic" evidence="1">
    <location>
        <begin position="61"/>
        <end position="369"/>
    </location>
</feature>
<comment type="caution">
    <text evidence="2">The sequence shown here is derived from an EMBL/GenBank/DDBJ whole genome shotgun (WGS) entry which is preliminary data.</text>
</comment>
<name>A0A972FRR5_9FLAO</name>
<reference evidence="2" key="1">
    <citation type="submission" date="2020-02" db="EMBL/GenBank/DDBJ databases">
        <title>Flavobacterium sp. genome.</title>
        <authorList>
            <person name="Jung H.S."/>
            <person name="Baek J.H."/>
            <person name="Jeon C.O."/>
        </authorList>
    </citation>
    <scope>NUCLEOTIDE SEQUENCE</scope>
    <source>
        <strain evidence="2">SE-s28</strain>
    </source>
</reference>
<dbReference type="GO" id="GO:0005975">
    <property type="term" value="P:carbohydrate metabolic process"/>
    <property type="evidence" value="ECO:0007669"/>
    <property type="project" value="InterPro"/>
</dbReference>
<evidence type="ECO:0000313" key="2">
    <source>
        <dbReference type="EMBL" id="NMH27293.1"/>
    </source>
</evidence>
<evidence type="ECO:0000313" key="3">
    <source>
        <dbReference type="Proteomes" id="UP000712080"/>
    </source>
</evidence>
<dbReference type="EMBL" id="JAAMPU010000100">
    <property type="protein sequence ID" value="NMH27293.1"/>
    <property type="molecule type" value="Genomic_DNA"/>
</dbReference>
<dbReference type="InterPro" id="IPR006047">
    <property type="entry name" value="GH13_cat_dom"/>
</dbReference>
<dbReference type="Gene3D" id="2.60.40.1180">
    <property type="entry name" value="Golgi alpha-mannosidase II"/>
    <property type="match status" value="1"/>
</dbReference>
<dbReference type="Proteomes" id="UP000712080">
    <property type="component" value="Unassembled WGS sequence"/>
</dbReference>
<proteinExistence type="predicted"/>
<protein>
    <submittedName>
        <fullName evidence="2">Alpha-amylase</fullName>
    </submittedName>
</protein>
<dbReference type="SUPFAM" id="SSF51011">
    <property type="entry name" value="Glycosyl hydrolase domain"/>
    <property type="match status" value="1"/>
</dbReference>
<dbReference type="SMART" id="SM00642">
    <property type="entry name" value="Aamy"/>
    <property type="match status" value="1"/>
</dbReference>
<dbReference type="PANTHER" id="PTHR47786:SF2">
    <property type="entry name" value="GLYCOSYL HYDROLASE FAMILY 13 CATALYTIC DOMAIN-CONTAINING PROTEIN"/>
    <property type="match status" value="1"/>
</dbReference>
<dbReference type="PROSITE" id="PS51257">
    <property type="entry name" value="PROKAR_LIPOPROTEIN"/>
    <property type="match status" value="1"/>
</dbReference>
<dbReference type="InterPro" id="IPR032091">
    <property type="entry name" value="Malt_amylase-like_C"/>
</dbReference>
<dbReference type="RefSeq" id="WP_169526300.1">
    <property type="nucleotide sequence ID" value="NZ_JAAMPU010000100.1"/>
</dbReference>
<dbReference type="CDD" id="cd11313">
    <property type="entry name" value="AmyAc_arch_bac_AmyA"/>
    <property type="match status" value="1"/>
</dbReference>
<dbReference type="Pfam" id="PF16657">
    <property type="entry name" value="Malt_amylase_C"/>
    <property type="match status" value="1"/>
</dbReference>
<organism evidence="2 3">
    <name type="scientific">Flavobacterium silvaticum</name>
    <dbReference type="NCBI Taxonomy" id="1852020"/>
    <lineage>
        <taxon>Bacteria</taxon>
        <taxon>Pseudomonadati</taxon>
        <taxon>Bacteroidota</taxon>
        <taxon>Flavobacteriia</taxon>
        <taxon>Flavobacteriales</taxon>
        <taxon>Flavobacteriaceae</taxon>
        <taxon>Flavobacterium</taxon>
    </lineage>
</organism>
<sequence length="460" mass="53488">MKKFTILALSALFFGCNTSVKIDNKPDDDRYKPIEYVKVKHPDWSKNATIYEANIRQFTPEGTFKAFETHLPRLKEMGVDIVWLMPIHPIGNEKRKGTLGSEYSVKDYFDVNPEFGTKQDFKHLVDKVHEMGMHIIIDWVANHSAWDNPLAKQHPDWYSKTPEGHFQPTPWYDWDDVIDFDYDKPELRKYMTSALVYWVKDFNIDGYRCDTAGFIPTDFWNNARAEMDAVKPVFMLGEWESRDLHEYAFDATYSWSFWNAMTAVTKDGKSIGQLVEYMAHDVSTFPRDAYRMTFTDNHDKNSWEGNMVSNFGDGLEASMVLCGTVNGMPLVYGGQEAGLDKSLKFFDKDEIDWSNLNYAPLYKKLFDLKHRNKALWNGRNGGVMIRIFNDKMNQVVSFSRTMDNDRVVTIVNYSKEPTKVKLDSKYQKGTYTELFSGKTIVLNGDDTFEMKPWEYLVLVK</sequence>
<dbReference type="PANTHER" id="PTHR47786">
    <property type="entry name" value="ALPHA-1,4-GLUCAN:MALTOSE-1-PHOSPHATE MALTOSYLTRANSFERASE"/>
    <property type="match status" value="1"/>
</dbReference>
<dbReference type="InterPro" id="IPR013780">
    <property type="entry name" value="Glyco_hydro_b"/>
</dbReference>
<evidence type="ECO:0000259" key="1">
    <source>
        <dbReference type="SMART" id="SM00642"/>
    </source>
</evidence>
<keyword evidence="3" id="KW-1185">Reference proteome</keyword>
<dbReference type="SUPFAM" id="SSF51445">
    <property type="entry name" value="(Trans)glycosidases"/>
    <property type="match status" value="1"/>
</dbReference>